<reference evidence="2 3" key="1">
    <citation type="submission" date="2019-02" db="EMBL/GenBank/DDBJ databases">
        <title>Deep-cultivation of Planctomycetes and their phenomic and genomic characterization uncovers novel biology.</title>
        <authorList>
            <person name="Wiegand S."/>
            <person name="Jogler M."/>
            <person name="Boedeker C."/>
            <person name="Pinto D."/>
            <person name="Vollmers J."/>
            <person name="Rivas-Marin E."/>
            <person name="Kohn T."/>
            <person name="Peeters S.H."/>
            <person name="Heuer A."/>
            <person name="Rast P."/>
            <person name="Oberbeckmann S."/>
            <person name="Bunk B."/>
            <person name="Jeske O."/>
            <person name="Meyerdierks A."/>
            <person name="Storesund J.E."/>
            <person name="Kallscheuer N."/>
            <person name="Luecker S."/>
            <person name="Lage O.M."/>
            <person name="Pohl T."/>
            <person name="Merkel B.J."/>
            <person name="Hornburger P."/>
            <person name="Mueller R.-W."/>
            <person name="Bruemmer F."/>
            <person name="Labrenz M."/>
            <person name="Spormann A.M."/>
            <person name="Op den Camp H."/>
            <person name="Overmann J."/>
            <person name="Amann R."/>
            <person name="Jetten M.S.M."/>
            <person name="Mascher T."/>
            <person name="Medema M.H."/>
            <person name="Devos D.P."/>
            <person name="Kaster A.-K."/>
            <person name="Ovreas L."/>
            <person name="Rohde M."/>
            <person name="Galperin M.Y."/>
            <person name="Jogler C."/>
        </authorList>
    </citation>
    <scope>NUCLEOTIDE SEQUENCE [LARGE SCALE GENOMIC DNA]</scope>
    <source>
        <strain evidence="2 3">SV_7m_r</strain>
    </source>
</reference>
<name>A0A517SSY9_9BACT</name>
<dbReference type="RefSeq" id="WP_145270987.1">
    <property type="nucleotide sequence ID" value="NZ_CP036272.1"/>
</dbReference>
<dbReference type="Gene3D" id="3.10.450.50">
    <property type="match status" value="1"/>
</dbReference>
<evidence type="ECO:0000313" key="3">
    <source>
        <dbReference type="Proteomes" id="UP000315003"/>
    </source>
</evidence>
<dbReference type="Pfam" id="PF12680">
    <property type="entry name" value="SnoaL_2"/>
    <property type="match status" value="1"/>
</dbReference>
<feature type="domain" description="SnoaL-like" evidence="1">
    <location>
        <begin position="42"/>
        <end position="140"/>
    </location>
</feature>
<protein>
    <submittedName>
        <fullName evidence="2">SnoaL-like domain protein</fullName>
    </submittedName>
</protein>
<gene>
    <name evidence="2" type="ORF">SV7mr_17490</name>
</gene>
<sequence>MIGLIVMGQTIVRAETDDAEKTNSEQTAEDKAAATIKEIGTKYIAAFNKKDAKAVADFWSPEAVYTDEVTGEQFVGRKAIADLFTRLFESDNDSKLDIDVQSIDFLSPNIAIERGAALYSSDPHATIPYSAIYIRRDGQWLLDRVTDKEPVVAEKESSSLEPLAWMIGTWTDQSDGVTVDTVCDWTSNKNFISRKFHVAIDGEDDVMGLQLIGWDANAKRIKSWTFDSDGGHSQANWSQGKDEGSWYAVKSGVTGDGRRVSAVNVITPVDDNTFKLKAMQRSVDGKMLPSTPEVTVVKQ</sequence>
<organism evidence="2 3">
    <name type="scientific">Stieleria bergensis</name>
    <dbReference type="NCBI Taxonomy" id="2528025"/>
    <lineage>
        <taxon>Bacteria</taxon>
        <taxon>Pseudomonadati</taxon>
        <taxon>Planctomycetota</taxon>
        <taxon>Planctomycetia</taxon>
        <taxon>Pirellulales</taxon>
        <taxon>Pirellulaceae</taxon>
        <taxon>Stieleria</taxon>
    </lineage>
</organism>
<evidence type="ECO:0000313" key="2">
    <source>
        <dbReference type="EMBL" id="QDT59242.1"/>
    </source>
</evidence>
<evidence type="ECO:0000259" key="1">
    <source>
        <dbReference type="Pfam" id="PF12680"/>
    </source>
</evidence>
<dbReference type="InterPro" id="IPR037401">
    <property type="entry name" value="SnoaL-like"/>
</dbReference>
<dbReference type="InterPro" id="IPR032710">
    <property type="entry name" value="NTF2-like_dom_sf"/>
</dbReference>
<dbReference type="AlphaFoldDB" id="A0A517SSY9"/>
<dbReference type="EMBL" id="CP036272">
    <property type="protein sequence ID" value="QDT59242.1"/>
    <property type="molecule type" value="Genomic_DNA"/>
</dbReference>
<dbReference type="OrthoDB" id="263788at2"/>
<dbReference type="NCBIfam" id="TIGR02246">
    <property type="entry name" value="SgcJ/EcaC family oxidoreductase"/>
    <property type="match status" value="1"/>
</dbReference>
<accession>A0A517SSY9</accession>
<dbReference type="Proteomes" id="UP000315003">
    <property type="component" value="Chromosome"/>
</dbReference>
<keyword evidence="3" id="KW-1185">Reference proteome</keyword>
<proteinExistence type="predicted"/>
<dbReference type="InterPro" id="IPR011944">
    <property type="entry name" value="Steroid_delta5-4_isomerase"/>
</dbReference>
<dbReference type="SUPFAM" id="SSF54427">
    <property type="entry name" value="NTF2-like"/>
    <property type="match status" value="1"/>
</dbReference>